<evidence type="ECO:0000313" key="4">
    <source>
        <dbReference type="EMBL" id="EGL39310.1"/>
    </source>
</evidence>
<evidence type="ECO:0000313" key="3">
    <source>
        <dbReference type="EMBL" id="EFD94333.1"/>
    </source>
</evidence>
<name>D3LU56_9FIRM</name>
<feature type="region of interest" description="Disordered" evidence="1">
    <location>
        <begin position="48"/>
        <end position="67"/>
    </location>
</feature>
<dbReference type="OrthoDB" id="10014384at2"/>
<reference evidence="3" key="2">
    <citation type="submission" date="2009-12" db="EMBL/GenBank/DDBJ databases">
        <authorList>
            <person name="Madupu R."/>
            <person name="Durkin A.S."/>
            <person name="Torralba M."/>
            <person name="Methe B."/>
            <person name="Sutton G.G."/>
            <person name="Strausberg R.L."/>
            <person name="Nelson K.E."/>
        </authorList>
    </citation>
    <scope>NUCLEOTIDE SEQUENCE</scope>
    <source>
        <strain evidence="3">28L</strain>
    </source>
</reference>
<evidence type="ECO:0000256" key="1">
    <source>
        <dbReference type="SAM" id="MobiDB-lite"/>
    </source>
</evidence>
<dbReference type="STRING" id="699218.HMPREF0889_0924"/>
<organism evidence="3 5">
    <name type="scientific">Megasphaera lornae</name>
    <dbReference type="NCBI Taxonomy" id="1000568"/>
    <lineage>
        <taxon>Bacteria</taxon>
        <taxon>Bacillati</taxon>
        <taxon>Bacillota</taxon>
        <taxon>Negativicutes</taxon>
        <taxon>Veillonellales</taxon>
        <taxon>Veillonellaceae</taxon>
        <taxon>Megasphaera</taxon>
    </lineage>
</organism>
<evidence type="ECO:0000256" key="2">
    <source>
        <dbReference type="SAM" id="Phobius"/>
    </source>
</evidence>
<feature type="transmembrane region" description="Helical" evidence="2">
    <location>
        <begin position="18"/>
        <end position="37"/>
    </location>
</feature>
<feature type="region of interest" description="Disordered" evidence="1">
    <location>
        <begin position="99"/>
        <end position="119"/>
    </location>
</feature>
<accession>D3LU56</accession>
<reference evidence="4 6" key="3">
    <citation type="submission" date="2011-04" db="EMBL/GenBank/DDBJ databases">
        <authorList>
            <person name="Harkins D.M."/>
            <person name="Madupu R."/>
            <person name="Durkin A.S."/>
            <person name="Torralba M."/>
            <person name="Methe B."/>
            <person name="Sutton G.G."/>
            <person name="Nelson K.E."/>
        </authorList>
    </citation>
    <scope>NUCLEOTIDE SEQUENCE [LARGE SCALE GENOMIC DNA]</scope>
    <source>
        <strain evidence="4 6">UPII 199-6</strain>
    </source>
</reference>
<feature type="compositionally biased region" description="Basic and acidic residues" evidence="1">
    <location>
        <begin position="54"/>
        <end position="67"/>
    </location>
</feature>
<dbReference type="RefSeq" id="WP_007391742.1">
    <property type="nucleotide sequence ID" value="NZ_ADGP01000015.1"/>
</dbReference>
<dbReference type="Proteomes" id="UP000004018">
    <property type="component" value="Unassembled WGS sequence"/>
</dbReference>
<evidence type="ECO:0000313" key="6">
    <source>
        <dbReference type="Proteomes" id="UP000004018"/>
    </source>
</evidence>
<comment type="caution">
    <text evidence="3">The sequence shown here is derived from an EMBL/GenBank/DDBJ whole genome shotgun (WGS) entry which is preliminary data.</text>
</comment>
<proteinExistence type="predicted"/>
<dbReference type="AlphaFoldDB" id="D3LU56"/>
<keyword evidence="6" id="KW-1185">Reference proteome</keyword>
<dbReference type="Proteomes" id="UP000003242">
    <property type="component" value="Unassembled WGS sequence"/>
</dbReference>
<gene>
    <name evidence="3" type="ORF">HMPREF0889_0924</name>
    <name evidence="4" type="ORF">HMPREF1039_0484</name>
</gene>
<reference evidence="5" key="1">
    <citation type="submission" date="2009-12" db="EMBL/GenBank/DDBJ databases">
        <title>Sequence of Clostridiales genomosp. BVAB3 str. UPII9-5.</title>
        <authorList>
            <person name="Madupu R."/>
            <person name="Durkin A.S."/>
            <person name="Torralba M."/>
            <person name="Methe B."/>
            <person name="Sutton G.G."/>
            <person name="Strausberg R.L."/>
            <person name="Nelson K.E."/>
        </authorList>
    </citation>
    <scope>NUCLEOTIDE SEQUENCE [LARGE SCALE GENOMIC DNA]</scope>
    <source>
        <strain evidence="5">28L</strain>
    </source>
</reference>
<sequence>MKWRQQMSERWRKYGRTYLPYVGIVAILISMGAGWQWRHGNTQGAVTETATTETEEKPAEGAEAAETVRKEPGTCVCSTLAAVRPQAVKDLFAPVSLPPVQENTPPTGSADATEGVPTGSGRVEEFPKVCGFIQAGQQPIVLLREGDKTRACQVGDTIGPYVVVYIRGRCIGLGRDNMVKEVTG</sequence>
<protein>
    <submittedName>
        <fullName evidence="3">Uncharacterized protein</fullName>
    </submittedName>
</protein>
<keyword evidence="2" id="KW-1133">Transmembrane helix</keyword>
<keyword evidence="2" id="KW-0472">Membrane</keyword>
<dbReference type="EMBL" id="ADGP01000015">
    <property type="protein sequence ID" value="EFD94333.1"/>
    <property type="molecule type" value="Genomic_DNA"/>
</dbReference>
<evidence type="ECO:0000313" key="5">
    <source>
        <dbReference type="Proteomes" id="UP000003242"/>
    </source>
</evidence>
<keyword evidence="2" id="KW-0812">Transmembrane</keyword>
<dbReference type="EMBL" id="AFIJ01000039">
    <property type="protein sequence ID" value="EGL39310.1"/>
    <property type="molecule type" value="Genomic_DNA"/>
</dbReference>